<sequence>MKPLSKGNDMLKPMKKPKFKVGDQVIAFSENGTPLGAREIVEVLGFNHGEYHYRIAPTYTPWSSVPERELRPLRDYDRR</sequence>
<proteinExistence type="predicted"/>
<evidence type="ECO:0000313" key="2">
    <source>
        <dbReference type="Proteomes" id="UP000303847"/>
    </source>
</evidence>
<dbReference type="Proteomes" id="UP000303847">
    <property type="component" value="Chromosome"/>
</dbReference>
<reference evidence="1 2" key="1">
    <citation type="submission" date="2018-11" db="EMBL/GenBank/DDBJ databases">
        <title>Genome sequences of Brenneria nigrifluens and Brenneria rubrifaciens.</title>
        <authorList>
            <person name="Poret-Peterson A.T."/>
            <person name="McClean A.E."/>
            <person name="Kluepfel D.A."/>
        </authorList>
    </citation>
    <scope>NUCLEOTIDE SEQUENCE [LARGE SCALE GENOMIC DNA]</scope>
    <source>
        <strain evidence="1 2">ATCC 13028</strain>
    </source>
</reference>
<dbReference type="RefSeq" id="WP_040343126.1">
    <property type="nucleotide sequence ID" value="NZ_CP034036.1"/>
</dbReference>
<dbReference type="EMBL" id="CP034036">
    <property type="protein sequence ID" value="QCR04423.1"/>
    <property type="molecule type" value="Genomic_DNA"/>
</dbReference>
<keyword evidence="2" id="KW-1185">Reference proteome</keyword>
<protein>
    <recommendedName>
        <fullName evidence="3">DUF2158 domain-containing protein</fullName>
    </recommendedName>
</protein>
<organism evidence="1 2">
    <name type="scientific">Brenneria nigrifluens DSM 30175 = ATCC 13028</name>
    <dbReference type="NCBI Taxonomy" id="1121120"/>
    <lineage>
        <taxon>Bacteria</taxon>
        <taxon>Pseudomonadati</taxon>
        <taxon>Pseudomonadota</taxon>
        <taxon>Gammaproteobacteria</taxon>
        <taxon>Enterobacterales</taxon>
        <taxon>Pectobacteriaceae</taxon>
        <taxon>Brenneria</taxon>
    </lineage>
</organism>
<gene>
    <name evidence="1" type="ORF">EH206_09705</name>
</gene>
<accession>A0ABX5V1G7</accession>
<evidence type="ECO:0008006" key="3">
    <source>
        <dbReference type="Google" id="ProtNLM"/>
    </source>
</evidence>
<name>A0ABX5V1G7_9GAMM</name>
<evidence type="ECO:0000313" key="1">
    <source>
        <dbReference type="EMBL" id="QCR04423.1"/>
    </source>
</evidence>